<sequence length="518" mass="57332">MIKDLQLRVNLIEELTENILLHKAAKQLGVDASEISAVKVLRKSIDARKKEIIFNYKVAAYINEQIPEKSDYIFDYKDVSKAKEVHIIGFGPAGMYAALRCIELGYKPVVLERGKNVQNRRRDIKAINRDHIVNEDSNYCFGEGGAGTYSDGKLYTRSLKRGDVRRIFENLVFHGATEQILVDAHPHIGTNKLPKIIENIRENILKFGGEIHFETRVVDFIIKNNKLQAIQLQNGTEMAVSSVILATGHSARDIYELLHKKQIALKAKSFAMGVRVEHPQEIIDQIQYHCSGERDELLPAAAYSLVQQVNNRGVYSFCMCPGGFIVPAATASGEVVVNGMSPSKRNNKFANSGIVVELDIDQDFKKYEKFGPLKGLEFQKDLEKIAFLAGGRTQAAPAQRLVDFVDGKISTDLNDCSYQPGLVSAPIHSLLPKIIGSRLRKGFAAFGQKMHGYYTNEANIIGVESRTSSPINIPRKENLEHPEIEGLFPCGEGGGYAGGIVSAAMDGERCAEAVIAKL</sequence>
<keyword evidence="4" id="KW-1185">Reference proteome</keyword>
<dbReference type="InterPro" id="IPR023753">
    <property type="entry name" value="FAD/NAD-binding_dom"/>
</dbReference>
<gene>
    <name evidence="3" type="ORF">BST83_04110</name>
</gene>
<dbReference type="OrthoDB" id="9772594at2"/>
<evidence type="ECO:0000259" key="1">
    <source>
        <dbReference type="Pfam" id="PF07992"/>
    </source>
</evidence>
<protein>
    <submittedName>
        <fullName evidence="3">FAD-binding protein</fullName>
    </submittedName>
</protein>
<dbReference type="PIRSF" id="PIRSF038984">
    <property type="entry name" value="FAD_binding_protein"/>
    <property type="match status" value="1"/>
</dbReference>
<evidence type="ECO:0000313" key="3">
    <source>
        <dbReference type="EMBL" id="PQB06449.1"/>
    </source>
</evidence>
<dbReference type="PANTHER" id="PTHR42842:SF3">
    <property type="entry name" value="FAD_NAD(P)-BINDING OXIDOREDUCTASE FAMILY PROTEIN"/>
    <property type="match status" value="1"/>
</dbReference>
<dbReference type="Gene3D" id="3.30.70.2700">
    <property type="match status" value="1"/>
</dbReference>
<evidence type="ECO:0000259" key="2">
    <source>
        <dbReference type="Pfam" id="PF21688"/>
    </source>
</evidence>
<reference evidence="3 4" key="1">
    <citation type="submission" date="2016-11" db="EMBL/GenBank/DDBJ databases">
        <title>Trade-off between light-utilization and light-protection in marine flavobacteria.</title>
        <authorList>
            <person name="Kumagai Y."/>
        </authorList>
    </citation>
    <scope>NUCLEOTIDE SEQUENCE [LARGE SCALE GENOMIC DNA]</scope>
    <source>
        <strain evidence="3 4">ATCC 700397</strain>
    </source>
</reference>
<accession>A0A2S7KUY3</accession>
<dbReference type="AlphaFoldDB" id="A0A2S7KUY3"/>
<name>A0A2S7KUY3_9FLAO</name>
<dbReference type="Pfam" id="PF21688">
    <property type="entry name" value="FAD-depend_C"/>
    <property type="match status" value="1"/>
</dbReference>
<dbReference type="SUPFAM" id="SSF51905">
    <property type="entry name" value="FAD/NAD(P)-binding domain"/>
    <property type="match status" value="1"/>
</dbReference>
<proteinExistence type="predicted"/>
<dbReference type="Proteomes" id="UP000239522">
    <property type="component" value="Unassembled WGS sequence"/>
</dbReference>
<dbReference type="EMBL" id="MQUA01000013">
    <property type="protein sequence ID" value="PQB06449.1"/>
    <property type="molecule type" value="Genomic_DNA"/>
</dbReference>
<feature type="domain" description="FAD-dependent protein C-terminal" evidence="2">
    <location>
        <begin position="269"/>
        <end position="467"/>
    </location>
</feature>
<organism evidence="3 4">
    <name type="scientific">Polaribacter filamentus</name>
    <dbReference type="NCBI Taxonomy" id="53483"/>
    <lineage>
        <taxon>Bacteria</taxon>
        <taxon>Pseudomonadati</taxon>
        <taxon>Bacteroidota</taxon>
        <taxon>Flavobacteriia</taxon>
        <taxon>Flavobacteriales</taxon>
        <taxon>Flavobacteriaceae</taxon>
    </lineage>
</organism>
<dbReference type="RefSeq" id="WP_104808698.1">
    <property type="nucleotide sequence ID" value="NZ_MQUA01000013.1"/>
</dbReference>
<dbReference type="GO" id="GO:0016491">
    <property type="term" value="F:oxidoreductase activity"/>
    <property type="evidence" value="ECO:0007669"/>
    <property type="project" value="InterPro"/>
</dbReference>
<evidence type="ECO:0000313" key="4">
    <source>
        <dbReference type="Proteomes" id="UP000239522"/>
    </source>
</evidence>
<feature type="domain" description="FAD/NAD(P)-binding" evidence="1">
    <location>
        <begin position="84"/>
        <end position="253"/>
    </location>
</feature>
<dbReference type="PANTHER" id="PTHR42842">
    <property type="entry name" value="FAD/NAD(P)-BINDING OXIDOREDUCTASE"/>
    <property type="match status" value="1"/>
</dbReference>
<dbReference type="InterPro" id="IPR036188">
    <property type="entry name" value="FAD/NAD-bd_sf"/>
</dbReference>
<comment type="caution">
    <text evidence="3">The sequence shown here is derived from an EMBL/GenBank/DDBJ whole genome shotgun (WGS) entry which is preliminary data.</text>
</comment>
<dbReference type="InterPro" id="IPR028348">
    <property type="entry name" value="FAD-binding_protein"/>
</dbReference>
<dbReference type="Gene3D" id="3.50.50.60">
    <property type="entry name" value="FAD/NAD(P)-binding domain"/>
    <property type="match status" value="2"/>
</dbReference>
<dbReference type="PRINTS" id="PR00411">
    <property type="entry name" value="PNDRDTASEI"/>
</dbReference>
<dbReference type="Pfam" id="PF07992">
    <property type="entry name" value="Pyr_redox_2"/>
    <property type="match status" value="1"/>
</dbReference>
<dbReference type="InterPro" id="IPR049516">
    <property type="entry name" value="FAD-depend_C"/>
</dbReference>